<keyword evidence="2" id="KW-0560">Oxidoreductase</keyword>
<dbReference type="AlphaFoldDB" id="A0A839ZUC8"/>
<dbReference type="InterPro" id="IPR036291">
    <property type="entry name" value="NAD(P)-bd_dom_sf"/>
</dbReference>
<name>A0A839ZUC8_9CAUL</name>
<comment type="similarity">
    <text evidence="1">Belongs to the short-chain dehydrogenases/reductases (SDR) family.</text>
</comment>
<dbReference type="InterPro" id="IPR002347">
    <property type="entry name" value="SDR_fam"/>
</dbReference>
<dbReference type="InterPro" id="IPR020904">
    <property type="entry name" value="Sc_DH/Rdtase_CS"/>
</dbReference>
<dbReference type="Gene3D" id="3.40.50.720">
    <property type="entry name" value="NAD(P)-binding Rossmann-like Domain"/>
    <property type="match status" value="1"/>
</dbReference>
<dbReference type="Proteomes" id="UP000530564">
    <property type="component" value="Unassembled WGS sequence"/>
</dbReference>
<gene>
    <name evidence="3" type="ORF">GGQ61_000573</name>
</gene>
<evidence type="ECO:0000256" key="2">
    <source>
        <dbReference type="ARBA" id="ARBA00023002"/>
    </source>
</evidence>
<accession>A0A839ZUC8</accession>
<organism evidence="3 4">
    <name type="scientific">Phenylobacterium haematophilum</name>
    <dbReference type="NCBI Taxonomy" id="98513"/>
    <lineage>
        <taxon>Bacteria</taxon>
        <taxon>Pseudomonadati</taxon>
        <taxon>Pseudomonadota</taxon>
        <taxon>Alphaproteobacteria</taxon>
        <taxon>Caulobacterales</taxon>
        <taxon>Caulobacteraceae</taxon>
        <taxon>Phenylobacterium</taxon>
    </lineage>
</organism>
<evidence type="ECO:0000313" key="4">
    <source>
        <dbReference type="Proteomes" id="UP000530564"/>
    </source>
</evidence>
<dbReference type="PANTHER" id="PTHR44196:SF4">
    <property type="entry name" value="SHORT CHAIN DEHYDROGENASE"/>
    <property type="match status" value="1"/>
</dbReference>
<dbReference type="EMBL" id="JACIDK010000001">
    <property type="protein sequence ID" value="MBB3889876.1"/>
    <property type="molecule type" value="Genomic_DNA"/>
</dbReference>
<evidence type="ECO:0000256" key="1">
    <source>
        <dbReference type="ARBA" id="ARBA00006484"/>
    </source>
</evidence>
<dbReference type="GO" id="GO:0016020">
    <property type="term" value="C:membrane"/>
    <property type="evidence" value="ECO:0007669"/>
    <property type="project" value="TreeGrafter"/>
</dbReference>
<dbReference type="PANTHER" id="PTHR44196">
    <property type="entry name" value="DEHYDROGENASE/REDUCTASE SDR FAMILY MEMBER 7B"/>
    <property type="match status" value="1"/>
</dbReference>
<dbReference type="RefSeq" id="WP_183769800.1">
    <property type="nucleotide sequence ID" value="NZ_JACIDK010000001.1"/>
</dbReference>
<dbReference type="SUPFAM" id="SSF51735">
    <property type="entry name" value="NAD(P)-binding Rossmann-fold domains"/>
    <property type="match status" value="1"/>
</dbReference>
<dbReference type="Pfam" id="PF00106">
    <property type="entry name" value="adh_short"/>
    <property type="match status" value="1"/>
</dbReference>
<protein>
    <submittedName>
        <fullName evidence="3">NAD(P)-dependent dehydrogenase (Short-subunit alcohol dehydrogenase family)</fullName>
    </submittedName>
</protein>
<keyword evidence="4" id="KW-1185">Reference proteome</keyword>
<proteinExistence type="inferred from homology"/>
<evidence type="ECO:0000313" key="3">
    <source>
        <dbReference type="EMBL" id="MBB3889876.1"/>
    </source>
</evidence>
<sequence>MTESPPLDGRIALVTGATRGIGRECALALAKAGAHVIAVGRNQGALESLDDEIKEATGKPATLVPLDLLKGDDIDGLGLAIHQRFQRLDILVHAAAILGGLTPVSHIDPPIWDRVVSANLTATYRLIRSTERLLRESDAGRGLFFTSGRVERPKAFWGAYGATKAAVEHLVRTWADELENTSVRAALIDPGAMRTKMRAEAMPGEDPMDLPHPSEIGPLIVELAQANLGLPKTNVRFDAWKSAGTLASA</sequence>
<dbReference type="PROSITE" id="PS00061">
    <property type="entry name" value="ADH_SHORT"/>
    <property type="match status" value="1"/>
</dbReference>
<reference evidence="3 4" key="1">
    <citation type="submission" date="2020-08" db="EMBL/GenBank/DDBJ databases">
        <title>Genomic Encyclopedia of Type Strains, Phase IV (KMG-IV): sequencing the most valuable type-strain genomes for metagenomic binning, comparative biology and taxonomic classification.</title>
        <authorList>
            <person name="Goeker M."/>
        </authorList>
    </citation>
    <scope>NUCLEOTIDE SEQUENCE [LARGE SCALE GENOMIC DNA]</scope>
    <source>
        <strain evidence="3 4">DSM 21793</strain>
    </source>
</reference>
<dbReference type="PRINTS" id="PR00081">
    <property type="entry name" value="GDHRDH"/>
</dbReference>
<comment type="caution">
    <text evidence="3">The sequence shown here is derived from an EMBL/GenBank/DDBJ whole genome shotgun (WGS) entry which is preliminary data.</text>
</comment>
<dbReference type="GO" id="GO:0016491">
    <property type="term" value="F:oxidoreductase activity"/>
    <property type="evidence" value="ECO:0007669"/>
    <property type="project" value="UniProtKB-KW"/>
</dbReference>